<accession>A0A518GHN7</accession>
<dbReference type="RefSeq" id="WP_145086551.1">
    <property type="nucleotide sequence ID" value="NZ_CP036298.1"/>
</dbReference>
<keyword evidence="1" id="KW-1133">Transmembrane helix</keyword>
<evidence type="ECO:0000256" key="1">
    <source>
        <dbReference type="SAM" id="Phobius"/>
    </source>
</evidence>
<name>A0A518GHN7_9BACT</name>
<gene>
    <name evidence="2" type="ORF">Q31a_65060</name>
</gene>
<protein>
    <submittedName>
        <fullName evidence="2">Uncharacterized protein</fullName>
    </submittedName>
</protein>
<keyword evidence="3" id="KW-1185">Reference proteome</keyword>
<organism evidence="2 3">
    <name type="scientific">Aureliella helgolandensis</name>
    <dbReference type="NCBI Taxonomy" id="2527968"/>
    <lineage>
        <taxon>Bacteria</taxon>
        <taxon>Pseudomonadati</taxon>
        <taxon>Planctomycetota</taxon>
        <taxon>Planctomycetia</taxon>
        <taxon>Pirellulales</taxon>
        <taxon>Pirellulaceae</taxon>
        <taxon>Aureliella</taxon>
    </lineage>
</organism>
<reference evidence="2 3" key="1">
    <citation type="submission" date="2019-02" db="EMBL/GenBank/DDBJ databases">
        <title>Deep-cultivation of Planctomycetes and their phenomic and genomic characterization uncovers novel biology.</title>
        <authorList>
            <person name="Wiegand S."/>
            <person name="Jogler M."/>
            <person name="Boedeker C."/>
            <person name="Pinto D."/>
            <person name="Vollmers J."/>
            <person name="Rivas-Marin E."/>
            <person name="Kohn T."/>
            <person name="Peeters S.H."/>
            <person name="Heuer A."/>
            <person name="Rast P."/>
            <person name="Oberbeckmann S."/>
            <person name="Bunk B."/>
            <person name="Jeske O."/>
            <person name="Meyerdierks A."/>
            <person name="Storesund J.E."/>
            <person name="Kallscheuer N."/>
            <person name="Luecker S."/>
            <person name="Lage O.M."/>
            <person name="Pohl T."/>
            <person name="Merkel B.J."/>
            <person name="Hornburger P."/>
            <person name="Mueller R.-W."/>
            <person name="Bruemmer F."/>
            <person name="Labrenz M."/>
            <person name="Spormann A.M."/>
            <person name="Op den Camp H."/>
            <person name="Overmann J."/>
            <person name="Amann R."/>
            <person name="Jetten M.S.M."/>
            <person name="Mascher T."/>
            <person name="Medema M.H."/>
            <person name="Devos D.P."/>
            <person name="Kaster A.-K."/>
            <person name="Ovreas L."/>
            <person name="Rohde M."/>
            <person name="Galperin M.Y."/>
            <person name="Jogler C."/>
        </authorList>
    </citation>
    <scope>NUCLEOTIDE SEQUENCE [LARGE SCALE GENOMIC DNA]</scope>
    <source>
        <strain evidence="2 3">Q31a</strain>
    </source>
</reference>
<dbReference type="AlphaFoldDB" id="A0A518GHN7"/>
<feature type="transmembrane region" description="Helical" evidence="1">
    <location>
        <begin position="41"/>
        <end position="60"/>
    </location>
</feature>
<keyword evidence="1" id="KW-0812">Transmembrane</keyword>
<evidence type="ECO:0000313" key="3">
    <source>
        <dbReference type="Proteomes" id="UP000318017"/>
    </source>
</evidence>
<keyword evidence="1" id="KW-0472">Membrane</keyword>
<proteinExistence type="predicted"/>
<dbReference type="KEGG" id="ahel:Q31a_65060"/>
<dbReference type="Proteomes" id="UP000318017">
    <property type="component" value="Chromosome"/>
</dbReference>
<evidence type="ECO:0000313" key="2">
    <source>
        <dbReference type="EMBL" id="QDV28111.1"/>
    </source>
</evidence>
<dbReference type="EMBL" id="CP036298">
    <property type="protein sequence ID" value="QDV28111.1"/>
    <property type="molecule type" value="Genomic_DNA"/>
</dbReference>
<sequence length="162" mass="18196">MNFRFAAVRTTGKEERAQPSEFRPLQVPRFRPRQGVTTLEVVVATILLAVAISGLGTFSASMHDGLQNRELSARIAWEVANAREQIGCWNFEEVRKTKIEALPVSAALAKRMEQTRWVASVDSVATPIEGLRIHLALHGVLDLQPVVPRELTFWIPRPEEED</sequence>